<dbReference type="GO" id="GO:0006631">
    <property type="term" value="P:fatty acid metabolic process"/>
    <property type="evidence" value="ECO:0007669"/>
    <property type="project" value="UniProtKB-KW"/>
</dbReference>
<dbReference type="Proteomes" id="UP000298663">
    <property type="component" value="Unassembled WGS sequence"/>
</dbReference>
<dbReference type="STRING" id="34508.A0A4U5NDY3"/>
<dbReference type="EMBL" id="AZBU02000004">
    <property type="protein sequence ID" value="TKR80840.1"/>
    <property type="molecule type" value="Genomic_DNA"/>
</dbReference>
<evidence type="ECO:0000256" key="1">
    <source>
        <dbReference type="ARBA" id="ARBA00022832"/>
    </source>
</evidence>
<dbReference type="InterPro" id="IPR052377">
    <property type="entry name" value="Mitochondrial_ECH-domain"/>
</dbReference>
<sequence length="129" mass="14997">MLFIEVDCPESLVRWPWICSLPPVPSVGLVSRVVPQEELRFESLKIAESICAMSRSVTSLGKAFFYTQVELPQNQAYQVWRSRDGGKCKARRLPKRNQRVHREAQSRMDAFQREGRKVSRFLKKTRFPG</sequence>
<name>A0A4U5NDY3_STECR</name>
<dbReference type="OrthoDB" id="2139957at2759"/>
<gene>
    <name evidence="3" type="ORF">L596_014837</name>
</gene>
<dbReference type="InterPro" id="IPR014748">
    <property type="entry name" value="Enoyl-CoA_hydra_C"/>
</dbReference>
<evidence type="ECO:0000313" key="4">
    <source>
        <dbReference type="Proteomes" id="UP000298663"/>
    </source>
</evidence>
<keyword evidence="4" id="KW-1185">Reference proteome</keyword>
<protein>
    <submittedName>
        <fullName evidence="3">Uncharacterized protein</fullName>
    </submittedName>
</protein>
<reference evidence="3 4" key="1">
    <citation type="journal article" date="2015" name="Genome Biol.">
        <title>Comparative genomics of Steinernema reveals deeply conserved gene regulatory networks.</title>
        <authorList>
            <person name="Dillman A.R."/>
            <person name="Macchietto M."/>
            <person name="Porter C.F."/>
            <person name="Rogers A."/>
            <person name="Williams B."/>
            <person name="Antoshechkin I."/>
            <person name="Lee M.M."/>
            <person name="Goodwin Z."/>
            <person name="Lu X."/>
            <person name="Lewis E.E."/>
            <person name="Goodrich-Blair H."/>
            <person name="Stock S.P."/>
            <person name="Adams B.J."/>
            <person name="Sternberg P.W."/>
            <person name="Mortazavi A."/>
        </authorList>
    </citation>
    <scope>NUCLEOTIDE SEQUENCE [LARGE SCALE GENOMIC DNA]</scope>
    <source>
        <strain evidence="3 4">ALL</strain>
    </source>
</reference>
<comment type="caution">
    <text evidence="3">The sequence shown here is derived from an EMBL/GenBank/DDBJ whole genome shotgun (WGS) entry which is preliminary data.</text>
</comment>
<keyword evidence="2" id="KW-0443">Lipid metabolism</keyword>
<reference evidence="3 4" key="2">
    <citation type="journal article" date="2019" name="G3 (Bethesda)">
        <title>Hybrid Assembly of the Genome of the Entomopathogenic Nematode Steinernema carpocapsae Identifies the X-Chromosome.</title>
        <authorList>
            <person name="Serra L."/>
            <person name="Macchietto M."/>
            <person name="Macias-Munoz A."/>
            <person name="McGill C.J."/>
            <person name="Rodriguez I.M."/>
            <person name="Rodriguez B."/>
            <person name="Murad R."/>
            <person name="Mortazavi A."/>
        </authorList>
    </citation>
    <scope>NUCLEOTIDE SEQUENCE [LARGE SCALE GENOMIC DNA]</scope>
    <source>
        <strain evidence="3 4">ALL</strain>
    </source>
</reference>
<dbReference type="SUPFAM" id="SSF52096">
    <property type="entry name" value="ClpP/crotonase"/>
    <property type="match status" value="1"/>
</dbReference>
<dbReference type="PANTHER" id="PTHR43602:SF1">
    <property type="entry name" value="ENOYL-COA HYDRATASE DOMAIN-CONTAINING PROTEIN 3, MITOCHONDRIAL"/>
    <property type="match status" value="1"/>
</dbReference>
<keyword evidence="1" id="KW-0276">Fatty acid metabolism</keyword>
<dbReference type="GO" id="GO:0005739">
    <property type="term" value="C:mitochondrion"/>
    <property type="evidence" value="ECO:0007669"/>
    <property type="project" value="TreeGrafter"/>
</dbReference>
<evidence type="ECO:0000256" key="2">
    <source>
        <dbReference type="ARBA" id="ARBA00023098"/>
    </source>
</evidence>
<proteinExistence type="predicted"/>
<dbReference type="InterPro" id="IPR029045">
    <property type="entry name" value="ClpP/crotonase-like_dom_sf"/>
</dbReference>
<evidence type="ECO:0000313" key="3">
    <source>
        <dbReference type="EMBL" id="TKR80840.1"/>
    </source>
</evidence>
<accession>A0A4U5NDY3</accession>
<dbReference type="Gene3D" id="1.10.12.10">
    <property type="entry name" value="Lyase 2-enoyl-coa Hydratase, Chain A, domain 2"/>
    <property type="match status" value="1"/>
</dbReference>
<dbReference type="GO" id="GO:0016836">
    <property type="term" value="F:hydro-lyase activity"/>
    <property type="evidence" value="ECO:0007669"/>
    <property type="project" value="TreeGrafter"/>
</dbReference>
<dbReference type="AlphaFoldDB" id="A0A4U5NDY3"/>
<dbReference type="PANTHER" id="PTHR43602">
    <property type="match status" value="1"/>
</dbReference>
<organism evidence="3 4">
    <name type="scientific">Steinernema carpocapsae</name>
    <name type="common">Entomopathogenic nematode</name>
    <dbReference type="NCBI Taxonomy" id="34508"/>
    <lineage>
        <taxon>Eukaryota</taxon>
        <taxon>Metazoa</taxon>
        <taxon>Ecdysozoa</taxon>
        <taxon>Nematoda</taxon>
        <taxon>Chromadorea</taxon>
        <taxon>Rhabditida</taxon>
        <taxon>Tylenchina</taxon>
        <taxon>Panagrolaimomorpha</taxon>
        <taxon>Strongyloidoidea</taxon>
        <taxon>Steinernematidae</taxon>
        <taxon>Steinernema</taxon>
    </lineage>
</organism>